<organism evidence="1">
    <name type="scientific">uncultured bacterium esnapd9</name>
    <dbReference type="NCBI Taxonomy" id="1366616"/>
    <lineage>
        <taxon>Bacteria</taxon>
        <taxon>environmental samples</taxon>
    </lineage>
</organism>
<protein>
    <submittedName>
        <fullName evidence="1">Uncharacterized protein</fullName>
    </submittedName>
</protein>
<name>S5TME9_9BACT</name>
<evidence type="ECO:0000313" key="1">
    <source>
        <dbReference type="EMBL" id="AGS49553.1"/>
    </source>
</evidence>
<reference evidence="1" key="1">
    <citation type="journal article" date="2013" name="Proc. Natl. Acad. Sci. U.S.A.">
        <title>Mapping gene clusters within arrayed metagenomic libraries to expand the structural diversity of biomedically relevant natural products.</title>
        <authorList>
            <person name="Owen J.G."/>
            <person name="Reddy B.V."/>
            <person name="Ternei M.A."/>
            <person name="Charlop-Powers Z."/>
            <person name="Calle P.Y."/>
            <person name="Kim J.H."/>
            <person name="Brady S.F."/>
        </authorList>
    </citation>
    <scope>NUCLEOTIDE SEQUENCE</scope>
</reference>
<proteinExistence type="predicted"/>
<accession>S5TME9</accession>
<dbReference type="AlphaFoldDB" id="S5TME9"/>
<sequence length="40" mass="4247">MGQPIAARSCYSWLAALSDTAESYTAPLGVCRLTVGDNRT</sequence>
<dbReference type="EMBL" id="KF264548">
    <property type="protein sequence ID" value="AGS49553.1"/>
    <property type="molecule type" value="Genomic_DNA"/>
</dbReference>